<protein>
    <submittedName>
        <fullName evidence="2">Uncharacterized protein</fullName>
    </submittedName>
</protein>
<dbReference type="STRING" id="1640674.SAMN05216323_100416"/>
<feature type="signal peptide" evidence="1">
    <location>
        <begin position="1"/>
        <end position="19"/>
    </location>
</feature>
<proteinExistence type="predicted"/>
<feature type="chain" id="PRO_5011528639" evidence="1">
    <location>
        <begin position="20"/>
        <end position="96"/>
    </location>
</feature>
<organism evidence="2 3">
    <name type="scientific">Williamwhitmania taraxaci</name>
    <dbReference type="NCBI Taxonomy" id="1640674"/>
    <lineage>
        <taxon>Bacteria</taxon>
        <taxon>Pseudomonadati</taxon>
        <taxon>Bacteroidota</taxon>
        <taxon>Bacteroidia</taxon>
        <taxon>Bacteroidales</taxon>
        <taxon>Williamwhitmaniaceae</taxon>
        <taxon>Williamwhitmania</taxon>
    </lineage>
</organism>
<reference evidence="2 3" key="1">
    <citation type="submission" date="2016-09" db="EMBL/GenBank/DDBJ databases">
        <authorList>
            <person name="Capua I."/>
            <person name="De Benedictis P."/>
            <person name="Joannis T."/>
            <person name="Lombin L.H."/>
            <person name="Cattoli G."/>
        </authorList>
    </citation>
    <scope>NUCLEOTIDE SEQUENCE [LARGE SCALE GENOMIC DNA]</scope>
    <source>
        <strain evidence="2 3">A7P-90m</strain>
    </source>
</reference>
<accession>A0A1G6GTN4</accession>
<dbReference type="AlphaFoldDB" id="A0A1G6GTN4"/>
<keyword evidence="3" id="KW-1185">Reference proteome</keyword>
<evidence type="ECO:0000256" key="1">
    <source>
        <dbReference type="SAM" id="SignalP"/>
    </source>
</evidence>
<dbReference type="EMBL" id="FMYP01000004">
    <property type="protein sequence ID" value="SDB85390.1"/>
    <property type="molecule type" value="Genomic_DNA"/>
</dbReference>
<evidence type="ECO:0000313" key="3">
    <source>
        <dbReference type="Proteomes" id="UP000199452"/>
    </source>
</evidence>
<dbReference type="Proteomes" id="UP000199452">
    <property type="component" value="Unassembled WGS sequence"/>
</dbReference>
<evidence type="ECO:0000313" key="2">
    <source>
        <dbReference type="EMBL" id="SDB85390.1"/>
    </source>
</evidence>
<keyword evidence="1" id="KW-0732">Signal</keyword>
<gene>
    <name evidence="2" type="ORF">SAMN05216323_100416</name>
</gene>
<dbReference type="RefSeq" id="WP_092434863.1">
    <property type="nucleotide sequence ID" value="NZ_FMYP01000004.1"/>
</dbReference>
<dbReference type="OrthoDB" id="6655275at2"/>
<sequence>MKKYLFAITFLFIAPLAYANMASPYIEGSQFCSPLTSRNIRILKETIDVSINSNFSAAVFDVQYQIQAKIEGNKYRYFLKQRIVAPILRYGLIVKR</sequence>
<name>A0A1G6GTN4_9BACT</name>